<evidence type="ECO:0000256" key="1">
    <source>
        <dbReference type="ARBA" id="ARBA00022441"/>
    </source>
</evidence>
<dbReference type="Proteomes" id="UP000784294">
    <property type="component" value="Unassembled WGS sequence"/>
</dbReference>
<dbReference type="Gene3D" id="2.120.10.80">
    <property type="entry name" value="Kelch-type beta propeller"/>
    <property type="match status" value="1"/>
</dbReference>
<keyword evidence="2" id="KW-0677">Repeat</keyword>
<keyword evidence="1" id="KW-0880">Kelch repeat</keyword>
<evidence type="ECO:0000313" key="5">
    <source>
        <dbReference type="Proteomes" id="UP000784294"/>
    </source>
</evidence>
<dbReference type="EMBL" id="CAAALY010272362">
    <property type="protein sequence ID" value="VEL42052.1"/>
    <property type="molecule type" value="Genomic_DNA"/>
</dbReference>
<comment type="caution">
    <text evidence="4">The sequence shown here is derived from an EMBL/GenBank/DDBJ whole genome shotgun (WGS) entry which is preliminary data.</text>
</comment>
<dbReference type="Pfam" id="PF01344">
    <property type="entry name" value="Kelch_1"/>
    <property type="match status" value="2"/>
</dbReference>
<name>A0A448XQ18_9PLAT</name>
<dbReference type="AlphaFoldDB" id="A0A448XQ18"/>
<sequence>MSQLADVGNRPPGTEVSGTSRFSLSTLPDYMRKACCEKARHALTSSRTDEAGKILVSYPRRAKSILVFGGYDGPGRRTCEDVIHFGIGNLQQISTRSKTVKLSSTDIFDEPDANEEEAKEEEELYEPVVWSRPNLCKLPFPSAGLTSAITSDKIYVMGGCKTSRIVRIYDIGSERWMNGPELLDNRVYSGSCSVGDNVYVSGGIVPESRVSAEMYDPRQPAWTSLPQLNANHDRAFSINVNDRIFTVSGGYSLLEEYDIAAGAWVRWMEVYIK</sequence>
<dbReference type="OrthoDB" id="45365at2759"/>
<dbReference type="InterPro" id="IPR015915">
    <property type="entry name" value="Kelch-typ_b-propeller"/>
</dbReference>
<gene>
    <name evidence="4" type="ORF">PXEA_LOCUS35492</name>
</gene>
<evidence type="ECO:0008006" key="6">
    <source>
        <dbReference type="Google" id="ProtNLM"/>
    </source>
</evidence>
<dbReference type="InterPro" id="IPR006652">
    <property type="entry name" value="Kelch_1"/>
</dbReference>
<dbReference type="SMART" id="SM00612">
    <property type="entry name" value="Kelch"/>
    <property type="match status" value="2"/>
</dbReference>
<keyword evidence="5" id="KW-1185">Reference proteome</keyword>
<evidence type="ECO:0000313" key="4">
    <source>
        <dbReference type="EMBL" id="VEL42052.1"/>
    </source>
</evidence>
<dbReference type="PANTHER" id="PTHR46344:SF27">
    <property type="entry name" value="KELCH REPEAT SUPERFAMILY PROTEIN"/>
    <property type="match status" value="1"/>
</dbReference>
<dbReference type="SUPFAM" id="SSF117281">
    <property type="entry name" value="Kelch motif"/>
    <property type="match status" value="1"/>
</dbReference>
<reference evidence="4" key="1">
    <citation type="submission" date="2018-11" db="EMBL/GenBank/DDBJ databases">
        <authorList>
            <consortium name="Pathogen Informatics"/>
        </authorList>
    </citation>
    <scope>NUCLEOTIDE SEQUENCE</scope>
</reference>
<proteinExistence type="predicted"/>
<evidence type="ECO:0000256" key="3">
    <source>
        <dbReference type="SAM" id="MobiDB-lite"/>
    </source>
</evidence>
<evidence type="ECO:0000256" key="2">
    <source>
        <dbReference type="ARBA" id="ARBA00022737"/>
    </source>
</evidence>
<organism evidence="4 5">
    <name type="scientific">Protopolystoma xenopodis</name>
    <dbReference type="NCBI Taxonomy" id="117903"/>
    <lineage>
        <taxon>Eukaryota</taxon>
        <taxon>Metazoa</taxon>
        <taxon>Spiralia</taxon>
        <taxon>Lophotrochozoa</taxon>
        <taxon>Platyhelminthes</taxon>
        <taxon>Monogenea</taxon>
        <taxon>Polyopisthocotylea</taxon>
        <taxon>Polystomatidea</taxon>
        <taxon>Polystomatidae</taxon>
        <taxon>Protopolystoma</taxon>
    </lineage>
</organism>
<feature type="region of interest" description="Disordered" evidence="3">
    <location>
        <begin position="1"/>
        <end position="21"/>
    </location>
</feature>
<protein>
    <recommendedName>
        <fullName evidence="6">Kelch repeat protein</fullName>
    </recommendedName>
</protein>
<accession>A0A448XQ18</accession>
<dbReference type="PANTHER" id="PTHR46344">
    <property type="entry name" value="OS02G0202900 PROTEIN"/>
    <property type="match status" value="1"/>
</dbReference>